<comment type="caution">
    <text evidence="1">The sequence shown here is derived from an EMBL/GenBank/DDBJ whole genome shotgun (WGS) entry which is preliminary data.</text>
</comment>
<evidence type="ECO:0000313" key="2">
    <source>
        <dbReference type="Proteomes" id="UP000221763"/>
    </source>
</evidence>
<dbReference type="AlphaFoldDB" id="A0AAP8FXI7"/>
<evidence type="ECO:0000313" key="1">
    <source>
        <dbReference type="EMBL" id="PHV55568.1"/>
    </source>
</evidence>
<accession>A0AAP8FXI7</accession>
<dbReference type="EMBL" id="PEBN01000067">
    <property type="protein sequence ID" value="PHV55568.1"/>
    <property type="molecule type" value="Genomic_DNA"/>
</dbReference>
<name>A0AAP8FXI7_STRMC</name>
<reference evidence="1 2" key="1">
    <citation type="submission" date="2017-10" db="EMBL/GenBank/DDBJ databases">
        <title>Whole-genome sequence of three Streptococcus macedonicus strains isolated from Italian cheeses of the Veneto region.</title>
        <authorList>
            <person name="Treu L."/>
            <person name="De Diego-Diaz B."/>
            <person name="Papadimitriou K."/>
            <person name="Tsakalidou E."/>
            <person name="Corich V."/>
            <person name="Giacomini A."/>
        </authorList>
    </citation>
    <scope>NUCLEOTIDE SEQUENCE [LARGE SCALE GENOMIC DNA]</scope>
    <source>
        <strain evidence="1 2">19AS</strain>
    </source>
</reference>
<proteinExistence type="predicted"/>
<sequence>MCDKRELIEGIVVEEFANLLQNIEVDFSTNYTRKKYNFLLNQMDTGMVANMVFVSSFESKSGYAIETVANRIARLRFGKENVPSIVNLEI</sequence>
<gene>
    <name evidence="1" type="ORF">CS009_10780</name>
</gene>
<dbReference type="Proteomes" id="UP000221763">
    <property type="component" value="Unassembled WGS sequence"/>
</dbReference>
<protein>
    <submittedName>
        <fullName evidence="1">Uncharacterized protein</fullName>
    </submittedName>
</protein>
<dbReference type="RefSeq" id="WP_065972687.1">
    <property type="nucleotide sequence ID" value="NZ_PEBN01000067.1"/>
</dbReference>
<organism evidence="1 2">
    <name type="scientific">Streptococcus macedonicus</name>
    <name type="common">Streptococcus gallolyticus macedonicus</name>
    <dbReference type="NCBI Taxonomy" id="59310"/>
    <lineage>
        <taxon>Bacteria</taxon>
        <taxon>Bacillati</taxon>
        <taxon>Bacillota</taxon>
        <taxon>Bacilli</taxon>
        <taxon>Lactobacillales</taxon>
        <taxon>Streptococcaceae</taxon>
        <taxon>Streptococcus</taxon>
    </lineage>
</organism>